<protein>
    <recommendedName>
        <fullName evidence="4">Lysoplasmalogenase</fullName>
    </recommendedName>
</protein>
<proteinExistence type="predicted"/>
<dbReference type="Proteomes" id="UP001202248">
    <property type="component" value="Unassembled WGS sequence"/>
</dbReference>
<comment type="caution">
    <text evidence="2">The sequence shown here is derived from an EMBL/GenBank/DDBJ whole genome shotgun (WGS) entry which is preliminary data.</text>
</comment>
<dbReference type="RefSeq" id="WP_240832661.1">
    <property type="nucleotide sequence ID" value="NZ_JAKWBL010000004.1"/>
</dbReference>
<evidence type="ECO:0000313" key="3">
    <source>
        <dbReference type="Proteomes" id="UP001202248"/>
    </source>
</evidence>
<name>A0ABS9SQ40_9BACT</name>
<reference evidence="2 3" key="1">
    <citation type="submission" date="2022-02" db="EMBL/GenBank/DDBJ databases">
        <authorList>
            <person name="Min J."/>
        </authorList>
    </citation>
    <scope>NUCLEOTIDE SEQUENCE [LARGE SCALE GENOMIC DNA]</scope>
    <source>
        <strain evidence="2 3">GR10-1</strain>
    </source>
</reference>
<dbReference type="InterPro" id="IPR046487">
    <property type="entry name" value="DUF6580"/>
</dbReference>
<dbReference type="Pfam" id="PF20221">
    <property type="entry name" value="DUF6580"/>
    <property type="match status" value="1"/>
</dbReference>
<evidence type="ECO:0000256" key="1">
    <source>
        <dbReference type="SAM" id="Phobius"/>
    </source>
</evidence>
<organism evidence="2 3">
    <name type="scientific">Niabella ginsengisoli</name>
    <dbReference type="NCBI Taxonomy" id="522298"/>
    <lineage>
        <taxon>Bacteria</taxon>
        <taxon>Pseudomonadati</taxon>
        <taxon>Bacteroidota</taxon>
        <taxon>Chitinophagia</taxon>
        <taxon>Chitinophagales</taxon>
        <taxon>Chitinophagaceae</taxon>
        <taxon>Niabella</taxon>
    </lineage>
</organism>
<feature type="transmembrane region" description="Helical" evidence="1">
    <location>
        <begin position="110"/>
        <end position="131"/>
    </location>
</feature>
<evidence type="ECO:0008006" key="4">
    <source>
        <dbReference type="Google" id="ProtNLM"/>
    </source>
</evidence>
<evidence type="ECO:0000313" key="2">
    <source>
        <dbReference type="EMBL" id="MCH5600467.1"/>
    </source>
</evidence>
<keyword evidence="1" id="KW-0472">Membrane</keyword>
<gene>
    <name evidence="2" type="ORF">MKP09_22390</name>
</gene>
<keyword evidence="1" id="KW-1133">Transmembrane helix</keyword>
<keyword evidence="1" id="KW-0812">Transmembrane</keyword>
<sequence>MSKLNVRAGLIIIMILLAALSRLLPHPYNFSPLVAMALFGGAQFKNKWQAYLIPLLAYFISDVVLQMTGAMGIYSFSQPFVIISQAFVYGGMILVTLLGTNLHQPKAVKILGYSLTGSAIFWILSNFGVWVGNSFAAGTVTYEPGLTLGMTYLRALPFYNSMSTEMFMNAFLGDIFIVPYYLECLRWRKSAMRLYVIQTCKHLLLIYIVQHKSATQFR</sequence>
<accession>A0ABS9SQ40</accession>
<feature type="transmembrane region" description="Helical" evidence="1">
    <location>
        <begin position="80"/>
        <end position="98"/>
    </location>
</feature>
<feature type="transmembrane region" description="Helical" evidence="1">
    <location>
        <begin position="166"/>
        <end position="182"/>
    </location>
</feature>
<dbReference type="EMBL" id="JAKWBL010000004">
    <property type="protein sequence ID" value="MCH5600467.1"/>
    <property type="molecule type" value="Genomic_DNA"/>
</dbReference>
<keyword evidence="3" id="KW-1185">Reference proteome</keyword>
<feature type="transmembrane region" description="Helical" evidence="1">
    <location>
        <begin position="6"/>
        <end position="24"/>
    </location>
</feature>